<dbReference type="Gene3D" id="2.30.42.10">
    <property type="match status" value="2"/>
</dbReference>
<dbReference type="RefSeq" id="XP_040879571.1">
    <property type="nucleotide sequence ID" value="XM_041026464.1"/>
</dbReference>
<evidence type="ECO:0000256" key="1">
    <source>
        <dbReference type="ARBA" id="ARBA00004394"/>
    </source>
</evidence>
<feature type="region of interest" description="Disordered" evidence="5">
    <location>
        <begin position="259"/>
        <end position="347"/>
    </location>
</feature>
<feature type="domain" description="PDZ GRASP-type" evidence="6">
    <location>
        <begin position="120"/>
        <end position="209"/>
    </location>
</feature>
<evidence type="ECO:0000256" key="3">
    <source>
        <dbReference type="ARBA" id="ARBA00023034"/>
    </source>
</evidence>
<dbReference type="GO" id="GO:0000139">
    <property type="term" value="C:Golgi membrane"/>
    <property type="evidence" value="ECO:0007669"/>
    <property type="project" value="UniProtKB-SubCell"/>
</dbReference>
<dbReference type="PANTHER" id="PTHR12893">
    <property type="entry name" value="GOLGI REASSEMBLY STACKING PROTEIN GRASP"/>
    <property type="match status" value="1"/>
</dbReference>
<dbReference type="GeneID" id="63919837"/>
<dbReference type="Pfam" id="PF04495">
    <property type="entry name" value="GRASP55_65"/>
    <property type="match status" value="1"/>
</dbReference>
<dbReference type="InterPro" id="IPR007583">
    <property type="entry name" value="GRASP55_65"/>
</dbReference>
<dbReference type="AlphaFoldDB" id="A0A074VPY3"/>
<feature type="compositionally biased region" description="Basic and acidic residues" evidence="5">
    <location>
        <begin position="336"/>
        <end position="347"/>
    </location>
</feature>
<accession>A0A074VPY3</accession>
<evidence type="ECO:0000256" key="5">
    <source>
        <dbReference type="SAM" id="MobiDB-lite"/>
    </source>
</evidence>
<dbReference type="SUPFAM" id="SSF50156">
    <property type="entry name" value="PDZ domain-like"/>
    <property type="match status" value="1"/>
</dbReference>
<name>A0A074VPY3_AURM1</name>
<gene>
    <name evidence="7" type="ORF">M437DRAFT_75674</name>
</gene>
<dbReference type="PROSITE" id="PS51865">
    <property type="entry name" value="PDZ_GRASP"/>
    <property type="match status" value="2"/>
</dbReference>
<reference evidence="7 8" key="1">
    <citation type="journal article" date="2014" name="BMC Genomics">
        <title>Genome sequencing of four Aureobasidium pullulans varieties: biotechnological potential, stress tolerance, and description of new species.</title>
        <authorList>
            <person name="Gostin Ar C."/>
            <person name="Ohm R.A."/>
            <person name="Kogej T."/>
            <person name="Sonjak S."/>
            <person name="Turk M."/>
            <person name="Zajc J."/>
            <person name="Zalar P."/>
            <person name="Grube M."/>
            <person name="Sun H."/>
            <person name="Han J."/>
            <person name="Sharma A."/>
            <person name="Chiniquy J."/>
            <person name="Ngan C.Y."/>
            <person name="Lipzen A."/>
            <person name="Barry K."/>
            <person name="Grigoriev I.V."/>
            <person name="Gunde-Cimerman N."/>
        </authorList>
    </citation>
    <scope>NUCLEOTIDE SEQUENCE [LARGE SCALE GENOMIC DNA]</scope>
    <source>
        <strain evidence="7 8">CBS 110374</strain>
    </source>
</reference>
<keyword evidence="2" id="KW-0677">Repeat</keyword>
<organism evidence="7 8">
    <name type="scientific">Aureobasidium melanogenum (strain CBS 110374)</name>
    <name type="common">Aureobasidium pullulans var. melanogenum</name>
    <dbReference type="NCBI Taxonomy" id="1043003"/>
    <lineage>
        <taxon>Eukaryota</taxon>
        <taxon>Fungi</taxon>
        <taxon>Dikarya</taxon>
        <taxon>Ascomycota</taxon>
        <taxon>Pezizomycotina</taxon>
        <taxon>Dothideomycetes</taxon>
        <taxon>Dothideomycetidae</taxon>
        <taxon>Dothideales</taxon>
        <taxon>Saccotheciaceae</taxon>
        <taxon>Aureobasidium</taxon>
    </lineage>
</organism>
<keyword evidence="4" id="KW-0472">Membrane</keyword>
<evidence type="ECO:0000313" key="7">
    <source>
        <dbReference type="EMBL" id="KEQ62548.1"/>
    </source>
</evidence>
<sequence length="347" mass="37190">MANMFGALNRFISRLDADPQAQKQTGGYDTYGFQVLRNTNPELPLEPWFDSIIGINGRTIDNPEPSLFVQELRNCAGTNISLGVYSAKGQQIREVFISVPADNSPLGLALQWSPLTTTEAVWHILDVIPNSPADVAGLLPYSDYVIGSPEGLMRGDSGLSELIEDFLNRPLRLYVYNNEYDVTRMITITPTRGWGGDGALGCVLGFGALHRVPAPLNEPAQAPGETLFETARFSNEEPRSTPTPAGDFLVPANMNLSATTPPASIGMGGEKRGARKQRVHHAISPTGGLDDYFAEGEQKSRELDNAPTPKPTSGLPPPPKAGGPPRATKSPAVEAASEKLEAEVGDA</sequence>
<proteinExistence type="predicted"/>
<dbReference type="HOGENOM" id="CLU_025095_0_0_1"/>
<feature type="domain" description="PDZ GRASP-type" evidence="6">
    <location>
        <begin position="31"/>
        <end position="115"/>
    </location>
</feature>
<dbReference type="GO" id="GO:0007030">
    <property type="term" value="P:Golgi organization"/>
    <property type="evidence" value="ECO:0007669"/>
    <property type="project" value="TreeGrafter"/>
</dbReference>
<protein>
    <submittedName>
        <fullName evidence="7">GRASP55/65 family protein</fullName>
    </submittedName>
</protein>
<dbReference type="STRING" id="1043003.A0A074VPY3"/>
<dbReference type="EMBL" id="KL584834">
    <property type="protein sequence ID" value="KEQ62548.1"/>
    <property type="molecule type" value="Genomic_DNA"/>
</dbReference>
<dbReference type="InterPro" id="IPR036034">
    <property type="entry name" value="PDZ_sf"/>
</dbReference>
<dbReference type="FunFam" id="2.30.42.10:FF:000026">
    <property type="entry name" value="Golgi reassembly stacking protein 2"/>
    <property type="match status" value="1"/>
</dbReference>
<dbReference type="PANTHER" id="PTHR12893:SF0">
    <property type="entry name" value="GRASP65"/>
    <property type="match status" value="1"/>
</dbReference>
<feature type="compositionally biased region" description="Pro residues" evidence="5">
    <location>
        <begin position="308"/>
        <end position="322"/>
    </location>
</feature>
<evidence type="ECO:0000259" key="6">
    <source>
        <dbReference type="PROSITE" id="PS51865"/>
    </source>
</evidence>
<dbReference type="InterPro" id="IPR024958">
    <property type="entry name" value="GRASP_PDZ"/>
</dbReference>
<evidence type="ECO:0000313" key="8">
    <source>
        <dbReference type="Proteomes" id="UP000030672"/>
    </source>
</evidence>
<evidence type="ECO:0000256" key="4">
    <source>
        <dbReference type="ARBA" id="ARBA00023136"/>
    </source>
</evidence>
<evidence type="ECO:0000256" key="2">
    <source>
        <dbReference type="ARBA" id="ARBA00022737"/>
    </source>
</evidence>
<dbReference type="Proteomes" id="UP000030672">
    <property type="component" value="Unassembled WGS sequence"/>
</dbReference>
<keyword evidence="8" id="KW-1185">Reference proteome</keyword>
<comment type="subcellular location">
    <subcellularLocation>
        <location evidence="1">Golgi apparatus membrane</location>
    </subcellularLocation>
</comment>
<keyword evidence="3" id="KW-0333">Golgi apparatus</keyword>